<dbReference type="Proteomes" id="UP000183868">
    <property type="component" value="Chromosome"/>
</dbReference>
<feature type="domain" description="Bacillithiol biosynthesis BshC C-terminal coiled-coil" evidence="4">
    <location>
        <begin position="364"/>
        <end position="520"/>
    </location>
</feature>
<dbReference type="HAMAP" id="MF_01867">
    <property type="entry name" value="BshC"/>
    <property type="match status" value="1"/>
</dbReference>
<name>H1XQ78_CALAY</name>
<dbReference type="EMBL" id="CP018099">
    <property type="protein sequence ID" value="APF19496.1"/>
    <property type="molecule type" value="Genomic_DNA"/>
</dbReference>
<protein>
    <recommendedName>
        <fullName evidence="2">Putative cysteine ligase BshC</fullName>
        <ecNumber evidence="2">6.-.-.-</ecNumber>
    </recommendedName>
</protein>
<dbReference type="STRING" id="880073.Cabys_2748"/>
<accession>H1XQ78</accession>
<organism evidence="6 7">
    <name type="scientific">Caldithrix abyssi DSM 13497</name>
    <dbReference type="NCBI Taxonomy" id="880073"/>
    <lineage>
        <taxon>Bacteria</taxon>
        <taxon>Pseudomonadati</taxon>
        <taxon>Calditrichota</taxon>
        <taxon>Calditrichia</taxon>
        <taxon>Calditrichales</taxon>
        <taxon>Calditrichaceae</taxon>
        <taxon>Caldithrix</taxon>
    </lineage>
</organism>
<reference evidence="6 7" key="1">
    <citation type="submission" date="2011-09" db="EMBL/GenBank/DDBJ databases">
        <title>The permanent draft genome of Caldithrix abyssi DSM 13497.</title>
        <authorList>
            <consortium name="US DOE Joint Genome Institute (JGI-PGF)"/>
            <person name="Lucas S."/>
            <person name="Han J."/>
            <person name="Lapidus A."/>
            <person name="Bruce D."/>
            <person name="Goodwin L."/>
            <person name="Pitluck S."/>
            <person name="Peters L."/>
            <person name="Kyrpides N."/>
            <person name="Mavromatis K."/>
            <person name="Ivanova N."/>
            <person name="Mikhailova N."/>
            <person name="Chertkov O."/>
            <person name="Detter J.C."/>
            <person name="Tapia R."/>
            <person name="Han C."/>
            <person name="Land M."/>
            <person name="Hauser L."/>
            <person name="Markowitz V."/>
            <person name="Cheng J.-F."/>
            <person name="Hugenholtz P."/>
            <person name="Woyke T."/>
            <person name="Wu D."/>
            <person name="Spring S."/>
            <person name="Brambilla E."/>
            <person name="Klenk H.-P."/>
            <person name="Eisen J.A."/>
        </authorList>
    </citation>
    <scope>NUCLEOTIDE SEQUENCE [LARGE SCALE GENOMIC DNA]</scope>
    <source>
        <strain evidence="6 7">DSM 13497</strain>
    </source>
</reference>
<evidence type="ECO:0000259" key="3">
    <source>
        <dbReference type="Pfam" id="PF10079"/>
    </source>
</evidence>
<evidence type="ECO:0000313" key="5">
    <source>
        <dbReference type="EMBL" id="APF19496.1"/>
    </source>
</evidence>
<comment type="similarity">
    <text evidence="2">Belongs to the BshC family.</text>
</comment>
<evidence type="ECO:0000313" key="6">
    <source>
        <dbReference type="EMBL" id="EHO43383.1"/>
    </source>
</evidence>
<evidence type="ECO:0000313" key="8">
    <source>
        <dbReference type="Proteomes" id="UP000183868"/>
    </source>
</evidence>
<dbReference type="Pfam" id="PF24850">
    <property type="entry name" value="CC_BshC"/>
    <property type="match status" value="1"/>
</dbReference>
<dbReference type="Pfam" id="PF10079">
    <property type="entry name" value="Rossmann-like_BshC"/>
    <property type="match status" value="1"/>
</dbReference>
<evidence type="ECO:0000313" key="7">
    <source>
        <dbReference type="Proteomes" id="UP000004671"/>
    </source>
</evidence>
<dbReference type="PaxDb" id="880073-Calab_3786"/>
<dbReference type="InterPro" id="IPR055399">
    <property type="entry name" value="CC_BshC"/>
</dbReference>
<dbReference type="AlphaFoldDB" id="H1XQ78"/>
<dbReference type="KEGG" id="caby:Cabys_2748"/>
<dbReference type="GO" id="GO:0016874">
    <property type="term" value="F:ligase activity"/>
    <property type="evidence" value="ECO:0007669"/>
    <property type="project" value="UniProtKB-UniRule"/>
</dbReference>
<keyword evidence="1 2" id="KW-0436">Ligase</keyword>
<dbReference type="EC" id="6.-.-.-" evidence="2"/>
<dbReference type="InterPro" id="IPR055398">
    <property type="entry name" value="Rossmann-like_BshC"/>
</dbReference>
<evidence type="ECO:0000259" key="4">
    <source>
        <dbReference type="Pfam" id="PF24850"/>
    </source>
</evidence>
<reference evidence="5 8" key="2">
    <citation type="submission" date="2016-11" db="EMBL/GenBank/DDBJ databases">
        <title>Genomic analysis of Caldithrix abyssi and proposal of a novel bacterial phylum Caldithrichaeota.</title>
        <authorList>
            <person name="Kublanov I."/>
            <person name="Sigalova O."/>
            <person name="Gavrilov S."/>
            <person name="Lebedinsky A."/>
            <person name="Ivanova N."/>
            <person name="Daum C."/>
            <person name="Reddy T."/>
            <person name="Klenk H.P."/>
            <person name="Goker M."/>
            <person name="Reva O."/>
            <person name="Miroshnichenko M."/>
            <person name="Kyprides N."/>
            <person name="Woyke T."/>
            <person name="Gelfand M."/>
        </authorList>
    </citation>
    <scope>NUCLEOTIDE SEQUENCE [LARGE SCALE GENOMIC DNA]</scope>
    <source>
        <strain evidence="5 8">LF13</strain>
    </source>
</reference>
<dbReference type="RefSeq" id="WP_006931009.1">
    <property type="nucleotide sequence ID" value="NZ_CM001402.1"/>
</dbReference>
<dbReference type="Proteomes" id="UP000004671">
    <property type="component" value="Chromosome"/>
</dbReference>
<gene>
    <name evidence="2" type="primary">bshC</name>
    <name evidence="5" type="ORF">Cabys_2748</name>
    <name evidence="6" type="ORF">Calab_3786</name>
</gene>
<dbReference type="OrthoDB" id="9765151at2"/>
<dbReference type="HOGENOM" id="CLU_022249_2_0_0"/>
<evidence type="ECO:0000256" key="1">
    <source>
        <dbReference type="ARBA" id="ARBA00022598"/>
    </source>
</evidence>
<keyword evidence="7" id="KW-1185">Reference proteome</keyword>
<dbReference type="PIRSF" id="PIRSF012535">
    <property type="entry name" value="UCP012535"/>
    <property type="match status" value="1"/>
</dbReference>
<dbReference type="InParanoid" id="H1XQ78"/>
<dbReference type="NCBIfam" id="TIGR03998">
    <property type="entry name" value="thiol_BshC"/>
    <property type="match status" value="1"/>
</dbReference>
<evidence type="ECO:0000256" key="2">
    <source>
        <dbReference type="HAMAP-Rule" id="MF_01867"/>
    </source>
</evidence>
<dbReference type="EMBL" id="CM001402">
    <property type="protein sequence ID" value="EHO43383.1"/>
    <property type="molecule type" value="Genomic_DNA"/>
</dbReference>
<sequence>MNEIFSRYLQSNRTLTEYFAHPLKADWNALSEEVMGQRRTFLTSELIRQNGEVQFERQKQHLAFLKQENTLLVVSGQQLGFLVSPLYVVFKALTAVALSARLNEDNRAFNYVPVFWLEGEDHDFDEVNHAYVFDRQNELKKIEVQASGERRTPVGRRSLPRNIKEVLSTLKASLQPSEFSGALFDLLASIYRPGENWLRCFKEHLQELLGPFGLLFFDPGAREVKEQSLPFFKRVLSENDALLQALRVQTAQIGRPQVPIQLERAYLFFRDRQDARQPILREGPNFRVYGEQSTLTLTQLLDRLSESPDRISASVLTRPLWQSWMLPVASYVAGPAEIAYWAQLKRAFKQFDISMPHLQPRFSATLIEPRIGRLLKKFDLRAEDVPQEAGSWIKAFFKQNDLKEMEKETARLKAQIAQSLELYRKLGKNIDPTLESVVEKTFSGIENNLQKMNDRLLRAFRQKNQKTVEQLTAIHHSFYPAGKPQERILSSVYFHNKFGLRWLKTIFDSIDLDDHSHKYVAL</sequence>
<dbReference type="InterPro" id="IPR011199">
    <property type="entry name" value="Bacillithiol_biosynth_BshC"/>
</dbReference>
<feature type="domain" description="Bacillithiol biosynthesis BshC N-terminal Rossmann-like" evidence="3">
    <location>
        <begin position="2"/>
        <end position="361"/>
    </location>
</feature>
<proteinExistence type="inferred from homology"/>
<dbReference type="eggNOG" id="COG4365">
    <property type="taxonomic scope" value="Bacteria"/>
</dbReference>